<proteinExistence type="predicted"/>
<evidence type="ECO:0000313" key="2">
    <source>
        <dbReference type="Proteomes" id="UP000030653"/>
    </source>
</evidence>
<organism evidence="1 2">
    <name type="scientific">Dacryopinax primogenitus (strain DJM 731)</name>
    <name type="common">Brown rot fungus</name>
    <dbReference type="NCBI Taxonomy" id="1858805"/>
    <lineage>
        <taxon>Eukaryota</taxon>
        <taxon>Fungi</taxon>
        <taxon>Dikarya</taxon>
        <taxon>Basidiomycota</taxon>
        <taxon>Agaricomycotina</taxon>
        <taxon>Dacrymycetes</taxon>
        <taxon>Dacrymycetales</taxon>
        <taxon>Dacrymycetaceae</taxon>
        <taxon>Dacryopinax</taxon>
    </lineage>
</organism>
<dbReference type="RefSeq" id="XP_040632337.1">
    <property type="nucleotide sequence ID" value="XM_040767844.1"/>
</dbReference>
<keyword evidence="2" id="KW-1185">Reference proteome</keyword>
<dbReference type="AlphaFoldDB" id="M5GGG4"/>
<dbReference type="HOGENOM" id="CLU_1102745_0_0_1"/>
<dbReference type="Proteomes" id="UP000030653">
    <property type="component" value="Unassembled WGS sequence"/>
</dbReference>
<sequence>MPSNKKQWAERKLTRETNRLRHAKASELLDVAEQAWLQTLDEISLDTGIPKNVLNANMKGQKAGYFDSKRRVSLFNAAKHLLAQEARSKGEIFYWALPENKNIIEAKVEWLRTHPEAALSAEHAILAKRESKHLQKDLSALELVAMLVACGFVVRGNIKDYAKPHFFGDELCKQFFEEIIGYPVLQIAMGLEAYCTSGGAQGKCLGQALLWRKLMNE</sequence>
<name>M5GGG4_DACPD</name>
<dbReference type="OrthoDB" id="3247681at2759"/>
<accession>M5GGG4</accession>
<reference evidence="1 2" key="1">
    <citation type="journal article" date="2012" name="Science">
        <title>The Paleozoic origin of enzymatic lignin decomposition reconstructed from 31 fungal genomes.</title>
        <authorList>
            <person name="Floudas D."/>
            <person name="Binder M."/>
            <person name="Riley R."/>
            <person name="Barry K."/>
            <person name="Blanchette R.A."/>
            <person name="Henrissat B."/>
            <person name="Martinez A.T."/>
            <person name="Otillar R."/>
            <person name="Spatafora J.W."/>
            <person name="Yadav J.S."/>
            <person name="Aerts A."/>
            <person name="Benoit I."/>
            <person name="Boyd A."/>
            <person name="Carlson A."/>
            <person name="Copeland A."/>
            <person name="Coutinho P.M."/>
            <person name="de Vries R.P."/>
            <person name="Ferreira P."/>
            <person name="Findley K."/>
            <person name="Foster B."/>
            <person name="Gaskell J."/>
            <person name="Glotzer D."/>
            <person name="Gorecki P."/>
            <person name="Heitman J."/>
            <person name="Hesse C."/>
            <person name="Hori C."/>
            <person name="Igarashi K."/>
            <person name="Jurgens J.A."/>
            <person name="Kallen N."/>
            <person name="Kersten P."/>
            <person name="Kohler A."/>
            <person name="Kuees U."/>
            <person name="Kumar T.K.A."/>
            <person name="Kuo A."/>
            <person name="LaButti K."/>
            <person name="Larrondo L.F."/>
            <person name="Lindquist E."/>
            <person name="Ling A."/>
            <person name="Lombard V."/>
            <person name="Lucas S."/>
            <person name="Lundell T."/>
            <person name="Martin R."/>
            <person name="McLaughlin D.J."/>
            <person name="Morgenstern I."/>
            <person name="Morin E."/>
            <person name="Murat C."/>
            <person name="Nagy L.G."/>
            <person name="Nolan M."/>
            <person name="Ohm R.A."/>
            <person name="Patyshakuliyeva A."/>
            <person name="Rokas A."/>
            <person name="Ruiz-Duenas F.J."/>
            <person name="Sabat G."/>
            <person name="Salamov A."/>
            <person name="Samejima M."/>
            <person name="Schmutz J."/>
            <person name="Slot J.C."/>
            <person name="St John F."/>
            <person name="Stenlid J."/>
            <person name="Sun H."/>
            <person name="Sun S."/>
            <person name="Syed K."/>
            <person name="Tsang A."/>
            <person name="Wiebenga A."/>
            <person name="Young D."/>
            <person name="Pisabarro A."/>
            <person name="Eastwood D.C."/>
            <person name="Martin F."/>
            <person name="Cullen D."/>
            <person name="Grigoriev I.V."/>
            <person name="Hibbett D.S."/>
        </authorList>
    </citation>
    <scope>NUCLEOTIDE SEQUENCE [LARGE SCALE GENOMIC DNA]</scope>
    <source>
        <strain evidence="1 2">DJM-731 SS1</strain>
    </source>
</reference>
<gene>
    <name evidence="1" type="ORF">DACRYDRAFT_103927</name>
</gene>
<dbReference type="EMBL" id="JH795856">
    <property type="protein sequence ID" value="EJU05443.1"/>
    <property type="molecule type" value="Genomic_DNA"/>
</dbReference>
<dbReference type="GeneID" id="63682906"/>
<protein>
    <submittedName>
        <fullName evidence="1">Uncharacterized protein</fullName>
    </submittedName>
</protein>
<evidence type="ECO:0000313" key="1">
    <source>
        <dbReference type="EMBL" id="EJU05443.1"/>
    </source>
</evidence>
<dbReference type="STRING" id="1858805.M5GGG4"/>